<dbReference type="GO" id="GO:0008972">
    <property type="term" value="F:phosphomethylpyrimidine kinase activity"/>
    <property type="evidence" value="ECO:0007669"/>
    <property type="project" value="InterPro"/>
</dbReference>
<dbReference type="InterPro" id="IPR013749">
    <property type="entry name" value="PM/HMP-P_kinase-1"/>
</dbReference>
<dbReference type="GO" id="GO:0008902">
    <property type="term" value="F:hydroxymethylpyrimidine kinase activity"/>
    <property type="evidence" value="ECO:0007669"/>
    <property type="project" value="TreeGrafter"/>
</dbReference>
<comment type="catalytic activity">
    <reaction evidence="14">
        <text>2-[(2R,5Z)-2-carboxy-4-methylthiazol-5(2H)-ylidene]ethyl phosphate + 4-amino-2-methyl-5-(diphosphooxymethyl)pyrimidine + 2 H(+) = thiamine phosphate + CO2 + diphosphate</text>
        <dbReference type="Rhea" id="RHEA:47844"/>
        <dbReference type="ChEBI" id="CHEBI:15378"/>
        <dbReference type="ChEBI" id="CHEBI:16526"/>
        <dbReference type="ChEBI" id="CHEBI:33019"/>
        <dbReference type="ChEBI" id="CHEBI:37575"/>
        <dbReference type="ChEBI" id="CHEBI:57841"/>
        <dbReference type="ChEBI" id="CHEBI:62899"/>
        <dbReference type="EC" id="2.5.1.3"/>
    </reaction>
</comment>
<dbReference type="InterPro" id="IPR013785">
    <property type="entry name" value="Aldolase_TIM"/>
</dbReference>
<evidence type="ECO:0000256" key="7">
    <source>
        <dbReference type="ARBA" id="ARBA00022777"/>
    </source>
</evidence>
<dbReference type="GO" id="GO:0005829">
    <property type="term" value="C:cytosol"/>
    <property type="evidence" value="ECO:0007669"/>
    <property type="project" value="TreeGrafter"/>
</dbReference>
<keyword evidence="5" id="KW-0479">Metal-binding</keyword>
<dbReference type="InterPro" id="IPR004399">
    <property type="entry name" value="HMP/HMP-P_kinase_dom"/>
</dbReference>
<proteinExistence type="predicted"/>
<sequence length="477" mass="52278">MTKPVVLLIGGLDPQGCAGIIADSQTVTAHGCHPVPLVTCLTQQTQAGLCQLGALDVEQFNEQYQSCVADFDIAAIKVGLIPNLEIAQAVLTIIKQHAVPVIWDPVLASTSGGVSVSDDVQHYLLTELLPEISLLTPNRIELVLLTQQQAQATAVEHLLNIGLPACLVKGGHADSQWATDYFNDNSHAFYCYADKQDKQVRGTGCVLASSIASNMALNHDIRDAIVLAKAYLTRGIRQAKQVGPYHVIAHASADFELQDIPKLTYSEKLVGQQFNFPSCPQRLGIYPVVDSSDWIKKLTEEGIKTIQLRIKNATDEQKHSEIKRAISHCDKSVAFFVNDYWQVAIEHHAYGVHLGQEDLHDANLIAIEQAGLRLGVSTHSYWELARALAVNPSYIALGPVFATTSKIMPWTPQGVERVKQWTKLLGEAYPLVAIGGIDQERAEQLHKTGVGSVAMISTITKAEDYKKVTRDLLTLWQ</sequence>
<comment type="pathway">
    <text evidence="2">Cofactor biosynthesis; thiamine diphosphate biosynthesis; thiamine phosphate from 4-amino-2-methyl-5-diphosphomethylpyrimidine and 4-methyl-5-(2-phosphoethyl)-thiazole: step 1/1.</text>
</comment>
<keyword evidence="7" id="KW-0418">Kinase</keyword>
<dbReference type="GO" id="GO:0004789">
    <property type="term" value="F:thiamine-phosphate diphosphorylase activity"/>
    <property type="evidence" value="ECO:0007669"/>
    <property type="project" value="UniProtKB-EC"/>
</dbReference>
<dbReference type="Pfam" id="PF08543">
    <property type="entry name" value="Phos_pyr_kin"/>
    <property type="match status" value="1"/>
</dbReference>
<dbReference type="InterPro" id="IPR036206">
    <property type="entry name" value="ThiamineP_synth_sf"/>
</dbReference>
<feature type="domain" description="Pyridoxamine kinase/Phosphomethylpyrimidine kinase" evidence="16">
    <location>
        <begin position="13"/>
        <end position="247"/>
    </location>
</feature>
<dbReference type="CDD" id="cd00564">
    <property type="entry name" value="TMP_TenI"/>
    <property type="match status" value="1"/>
</dbReference>
<keyword evidence="10" id="KW-0784">Thiamine biosynthesis</keyword>
<dbReference type="SUPFAM" id="SSF51391">
    <property type="entry name" value="Thiamin phosphate synthase"/>
    <property type="match status" value="1"/>
</dbReference>
<keyword evidence="4" id="KW-0808">Transferase</keyword>
<dbReference type="AlphaFoldDB" id="A0A0F9RZQ0"/>
<dbReference type="GO" id="GO:0009229">
    <property type="term" value="P:thiamine diphosphate biosynthetic process"/>
    <property type="evidence" value="ECO:0007669"/>
    <property type="project" value="UniProtKB-UniPathway"/>
</dbReference>
<comment type="catalytic activity">
    <reaction evidence="13">
        <text>2-(2-carboxy-4-methylthiazol-5-yl)ethyl phosphate + 4-amino-2-methyl-5-(diphosphooxymethyl)pyrimidine + 2 H(+) = thiamine phosphate + CO2 + diphosphate</text>
        <dbReference type="Rhea" id="RHEA:47848"/>
        <dbReference type="ChEBI" id="CHEBI:15378"/>
        <dbReference type="ChEBI" id="CHEBI:16526"/>
        <dbReference type="ChEBI" id="CHEBI:33019"/>
        <dbReference type="ChEBI" id="CHEBI:37575"/>
        <dbReference type="ChEBI" id="CHEBI:57841"/>
        <dbReference type="ChEBI" id="CHEBI:62890"/>
        <dbReference type="EC" id="2.5.1.3"/>
    </reaction>
</comment>
<dbReference type="PANTHER" id="PTHR20858:SF17">
    <property type="entry name" value="HYDROXYMETHYLPYRIMIDINE_PHOSPHOMETHYLPYRIMIDINE KINASE THI20-RELATED"/>
    <property type="match status" value="1"/>
</dbReference>
<dbReference type="Gene3D" id="3.40.1190.20">
    <property type="match status" value="1"/>
</dbReference>
<dbReference type="SUPFAM" id="SSF53613">
    <property type="entry name" value="Ribokinase-like"/>
    <property type="match status" value="1"/>
</dbReference>
<evidence type="ECO:0000256" key="9">
    <source>
        <dbReference type="ARBA" id="ARBA00022842"/>
    </source>
</evidence>
<evidence type="ECO:0000256" key="4">
    <source>
        <dbReference type="ARBA" id="ARBA00022679"/>
    </source>
</evidence>
<comment type="catalytic activity">
    <reaction evidence="12">
        <text>4-methyl-5-(2-phosphooxyethyl)-thiazole + 4-amino-2-methyl-5-(diphosphooxymethyl)pyrimidine + H(+) = thiamine phosphate + diphosphate</text>
        <dbReference type="Rhea" id="RHEA:22328"/>
        <dbReference type="ChEBI" id="CHEBI:15378"/>
        <dbReference type="ChEBI" id="CHEBI:33019"/>
        <dbReference type="ChEBI" id="CHEBI:37575"/>
        <dbReference type="ChEBI" id="CHEBI:57841"/>
        <dbReference type="ChEBI" id="CHEBI:58296"/>
        <dbReference type="EC" id="2.5.1.3"/>
    </reaction>
</comment>
<accession>A0A0F9RZQ0</accession>
<evidence type="ECO:0000256" key="3">
    <source>
        <dbReference type="ARBA" id="ARBA00012830"/>
    </source>
</evidence>
<evidence type="ECO:0000256" key="8">
    <source>
        <dbReference type="ARBA" id="ARBA00022840"/>
    </source>
</evidence>
<dbReference type="InterPro" id="IPR034291">
    <property type="entry name" value="TMP_synthase"/>
</dbReference>
<dbReference type="EMBL" id="LAZR01000885">
    <property type="protein sequence ID" value="KKN55432.1"/>
    <property type="molecule type" value="Genomic_DNA"/>
</dbReference>
<evidence type="ECO:0000256" key="11">
    <source>
        <dbReference type="ARBA" id="ARBA00023268"/>
    </source>
</evidence>
<dbReference type="FunFam" id="3.20.20.70:FF:000064">
    <property type="entry name" value="Thiamine-phosphate synthase"/>
    <property type="match status" value="1"/>
</dbReference>
<keyword evidence="11" id="KW-0511">Multifunctional enzyme</keyword>
<dbReference type="EC" id="2.5.1.3" evidence="3"/>
<evidence type="ECO:0000256" key="6">
    <source>
        <dbReference type="ARBA" id="ARBA00022741"/>
    </source>
</evidence>
<comment type="cofactor">
    <cofactor evidence="1">
        <name>Mg(2+)</name>
        <dbReference type="ChEBI" id="CHEBI:18420"/>
    </cofactor>
</comment>
<evidence type="ECO:0000256" key="10">
    <source>
        <dbReference type="ARBA" id="ARBA00022977"/>
    </source>
</evidence>
<dbReference type="Gene3D" id="3.20.20.70">
    <property type="entry name" value="Aldolase class I"/>
    <property type="match status" value="1"/>
</dbReference>
<organism evidence="17">
    <name type="scientific">marine sediment metagenome</name>
    <dbReference type="NCBI Taxonomy" id="412755"/>
    <lineage>
        <taxon>unclassified sequences</taxon>
        <taxon>metagenomes</taxon>
        <taxon>ecological metagenomes</taxon>
    </lineage>
</organism>
<dbReference type="Pfam" id="PF02581">
    <property type="entry name" value="TMP-TENI"/>
    <property type="match status" value="1"/>
</dbReference>
<keyword evidence="8" id="KW-0067">ATP-binding</keyword>
<dbReference type="InterPro" id="IPR029056">
    <property type="entry name" value="Ribokinase-like"/>
</dbReference>
<comment type="caution">
    <text evidence="17">The sequence shown here is derived from an EMBL/GenBank/DDBJ whole genome shotgun (WGS) entry which is preliminary data.</text>
</comment>
<dbReference type="GO" id="GO:0009228">
    <property type="term" value="P:thiamine biosynthetic process"/>
    <property type="evidence" value="ECO:0007669"/>
    <property type="project" value="UniProtKB-KW"/>
</dbReference>
<evidence type="ECO:0000313" key="17">
    <source>
        <dbReference type="EMBL" id="KKN55432.1"/>
    </source>
</evidence>
<evidence type="ECO:0000256" key="14">
    <source>
        <dbReference type="ARBA" id="ARBA00047883"/>
    </source>
</evidence>
<name>A0A0F9RZQ0_9ZZZZ</name>
<evidence type="ECO:0000256" key="1">
    <source>
        <dbReference type="ARBA" id="ARBA00001946"/>
    </source>
</evidence>
<keyword evidence="6" id="KW-0547">Nucleotide-binding</keyword>
<gene>
    <name evidence="17" type="ORF">LCGC14_0582440</name>
</gene>
<dbReference type="InterPro" id="IPR022998">
    <property type="entry name" value="ThiamineP_synth_TenI"/>
</dbReference>
<dbReference type="PANTHER" id="PTHR20858">
    <property type="entry name" value="PHOSPHOMETHYLPYRIMIDINE KINASE"/>
    <property type="match status" value="1"/>
</dbReference>
<evidence type="ECO:0000256" key="13">
    <source>
        <dbReference type="ARBA" id="ARBA00047851"/>
    </source>
</evidence>
<dbReference type="CDD" id="cd01169">
    <property type="entry name" value="HMPP_kinase"/>
    <property type="match status" value="1"/>
</dbReference>
<reference evidence="17" key="1">
    <citation type="journal article" date="2015" name="Nature">
        <title>Complex archaea that bridge the gap between prokaryotes and eukaryotes.</title>
        <authorList>
            <person name="Spang A."/>
            <person name="Saw J.H."/>
            <person name="Jorgensen S.L."/>
            <person name="Zaremba-Niedzwiedzka K."/>
            <person name="Martijn J."/>
            <person name="Lind A.E."/>
            <person name="van Eijk R."/>
            <person name="Schleper C."/>
            <person name="Guy L."/>
            <person name="Ettema T.J."/>
        </authorList>
    </citation>
    <scope>NUCLEOTIDE SEQUENCE</scope>
</reference>
<keyword evidence="9" id="KW-0460">Magnesium</keyword>
<evidence type="ECO:0000259" key="15">
    <source>
        <dbReference type="Pfam" id="PF02581"/>
    </source>
</evidence>
<dbReference type="NCBIfam" id="NF002904">
    <property type="entry name" value="PRK03512.1"/>
    <property type="match status" value="1"/>
</dbReference>
<dbReference type="UniPathway" id="UPA00060">
    <property type="reaction ID" value="UER00141"/>
</dbReference>
<evidence type="ECO:0000259" key="16">
    <source>
        <dbReference type="Pfam" id="PF08543"/>
    </source>
</evidence>
<dbReference type="GO" id="GO:0046872">
    <property type="term" value="F:metal ion binding"/>
    <property type="evidence" value="ECO:0007669"/>
    <property type="project" value="UniProtKB-KW"/>
</dbReference>
<dbReference type="NCBIfam" id="TIGR00693">
    <property type="entry name" value="thiE"/>
    <property type="match status" value="1"/>
</dbReference>
<evidence type="ECO:0000256" key="5">
    <source>
        <dbReference type="ARBA" id="ARBA00022723"/>
    </source>
</evidence>
<evidence type="ECO:0000256" key="2">
    <source>
        <dbReference type="ARBA" id="ARBA00005165"/>
    </source>
</evidence>
<protein>
    <recommendedName>
        <fullName evidence="3">thiamine phosphate synthase</fullName>
        <ecNumber evidence="3">2.5.1.3</ecNumber>
    </recommendedName>
</protein>
<feature type="domain" description="Thiamine phosphate synthase/TenI" evidence="15">
    <location>
        <begin position="291"/>
        <end position="459"/>
    </location>
</feature>
<evidence type="ECO:0000256" key="12">
    <source>
        <dbReference type="ARBA" id="ARBA00047334"/>
    </source>
</evidence>
<dbReference type="GO" id="GO:0005524">
    <property type="term" value="F:ATP binding"/>
    <property type="evidence" value="ECO:0007669"/>
    <property type="project" value="UniProtKB-KW"/>
</dbReference>